<protein>
    <submittedName>
        <fullName evidence="1">Uncharacterized protein</fullName>
    </submittedName>
</protein>
<sequence>MVATLSGQYQLAQAAQDFINKTIQKLPPTDRDMINKSAYTLRNEKSRKTYYDRTMNYVPAEEKVLTIEYMRKGIQIVKHVNTFMMVPLQKSLTRMLSSENVLKTVFKSTAVATQSKKKLYLLELSLSFDEIQISSPIGQAKAKHKLMVCYFDLMNCPDFVRSQLDFKMLVFVVESKFLQKSSTSLRRILSDVINTVNNSVNGIPLTTSQPDVLFRVVIKQYPADNLAAHQIFGMKTGFSSILRPCRLCYITREDMKTCFNPGKFNLRTNESYEEEMQQTYEADIRGLTIKGHPFTFRFPLTDIVGFDITQLVFDPFHVILCGGVLSKAIVRLLKHVVIELQLISLADLNDIIRTWEYPPKTGSDKPPTLPVDFFRGDIHLNMKEGNCAPAGIESHLKSTSNMLKDQTAMKHIDDEKEYNRILNGSGCLNVVPFVGVDEEYSSNETVLSELTTLVSPNVATNADLLMAPVIAEVSSIRRRNRENRRIAAGLEVEPRGKPVQVVERMFRFSVFPEDFN</sequence>
<dbReference type="AlphaFoldDB" id="A0A8J2NW48"/>
<dbReference type="OrthoDB" id="7961282at2759"/>
<dbReference type="EMBL" id="CAJVCH010168165">
    <property type="protein sequence ID" value="CAG7728763.1"/>
    <property type="molecule type" value="Genomic_DNA"/>
</dbReference>
<dbReference type="Proteomes" id="UP000708208">
    <property type="component" value="Unassembled WGS sequence"/>
</dbReference>
<gene>
    <name evidence="1" type="ORF">AFUS01_LOCUS17520</name>
</gene>
<evidence type="ECO:0000313" key="2">
    <source>
        <dbReference type="Proteomes" id="UP000708208"/>
    </source>
</evidence>
<accession>A0A8J2NW48</accession>
<keyword evidence="2" id="KW-1185">Reference proteome</keyword>
<comment type="caution">
    <text evidence="1">The sequence shown here is derived from an EMBL/GenBank/DDBJ whole genome shotgun (WGS) entry which is preliminary data.</text>
</comment>
<evidence type="ECO:0000313" key="1">
    <source>
        <dbReference type="EMBL" id="CAG7728763.1"/>
    </source>
</evidence>
<name>A0A8J2NW48_9HEXA</name>
<organism evidence="1 2">
    <name type="scientific">Allacma fusca</name>
    <dbReference type="NCBI Taxonomy" id="39272"/>
    <lineage>
        <taxon>Eukaryota</taxon>
        <taxon>Metazoa</taxon>
        <taxon>Ecdysozoa</taxon>
        <taxon>Arthropoda</taxon>
        <taxon>Hexapoda</taxon>
        <taxon>Collembola</taxon>
        <taxon>Symphypleona</taxon>
        <taxon>Sminthuridae</taxon>
        <taxon>Allacma</taxon>
    </lineage>
</organism>
<reference evidence="1" key="1">
    <citation type="submission" date="2021-06" db="EMBL/GenBank/DDBJ databases">
        <authorList>
            <person name="Hodson N. C."/>
            <person name="Mongue J. A."/>
            <person name="Jaron S. K."/>
        </authorList>
    </citation>
    <scope>NUCLEOTIDE SEQUENCE</scope>
</reference>
<proteinExistence type="predicted"/>